<evidence type="ECO:0000313" key="3">
    <source>
        <dbReference type="Proteomes" id="UP000481360"/>
    </source>
</evidence>
<name>A0A7C9VU52_9PSEU</name>
<organism evidence="2 3">
    <name type="scientific">Lentzea alba</name>
    <dbReference type="NCBI Taxonomy" id="2714351"/>
    <lineage>
        <taxon>Bacteria</taxon>
        <taxon>Bacillati</taxon>
        <taxon>Actinomycetota</taxon>
        <taxon>Actinomycetes</taxon>
        <taxon>Pseudonocardiales</taxon>
        <taxon>Pseudonocardiaceae</taxon>
        <taxon>Lentzea</taxon>
    </lineage>
</organism>
<keyword evidence="3" id="KW-1185">Reference proteome</keyword>
<dbReference type="EMBL" id="JAAMPJ010000001">
    <property type="protein sequence ID" value="NGY57440.1"/>
    <property type="molecule type" value="Genomic_DNA"/>
</dbReference>
<evidence type="ECO:0000256" key="1">
    <source>
        <dbReference type="SAM" id="SignalP"/>
    </source>
</evidence>
<dbReference type="Proteomes" id="UP000481360">
    <property type="component" value="Unassembled WGS sequence"/>
</dbReference>
<dbReference type="AlphaFoldDB" id="A0A7C9VU52"/>
<gene>
    <name evidence="2" type="ORF">G7043_00690</name>
</gene>
<reference evidence="2 3" key="1">
    <citation type="submission" date="2020-03" db="EMBL/GenBank/DDBJ databases">
        <title>Isolation and identification of active actinomycetes.</title>
        <authorList>
            <person name="Sun X."/>
        </authorList>
    </citation>
    <scope>NUCLEOTIDE SEQUENCE [LARGE SCALE GENOMIC DNA]</scope>
    <source>
        <strain evidence="2 3">NEAU-D13</strain>
    </source>
</reference>
<proteinExistence type="predicted"/>
<accession>A0A7C9VU52</accession>
<evidence type="ECO:0000313" key="2">
    <source>
        <dbReference type="EMBL" id="NGY57440.1"/>
    </source>
</evidence>
<comment type="caution">
    <text evidence="2">The sequence shown here is derived from an EMBL/GenBank/DDBJ whole genome shotgun (WGS) entry which is preliminary data.</text>
</comment>
<dbReference type="RefSeq" id="WP_166042801.1">
    <property type="nucleotide sequence ID" value="NZ_JAAMPJ010000001.1"/>
</dbReference>
<protein>
    <recommendedName>
        <fullName evidence="4">Extracellular repeat, HAF family</fullName>
    </recommendedName>
</protein>
<feature type="signal peptide" evidence="1">
    <location>
        <begin position="1"/>
        <end position="19"/>
    </location>
</feature>
<keyword evidence="1" id="KW-0732">Signal</keyword>
<evidence type="ECO:0008006" key="4">
    <source>
        <dbReference type="Google" id="ProtNLM"/>
    </source>
</evidence>
<sequence>MAGALVLSAGVLAPATASADPVACDTWTESELPVPDGVAASGVVGAAGAFAVGTGSFRWTSGSTVLIWKDRQLVDQLSFFRRAAYAADVNSSGVVALTGSIGFPAASRWQAGVYTTLRGWQGEYGVTAIDVNERGDVLGESDGKPVVWPAGSADAQLVPGTDASWSAIGIADDGTVLASSSTGVHWIGASGSVELSGATEVRAMSGSYVVGRAGEEYVRWDRQGQVTGTFTGVVDALAVNFHGQMLGVTDNGTTTGATAFWPDTEQRPVWVNSGARLGVLTDEGDLYGARVLDEWNSYPVVLDCA</sequence>
<feature type="chain" id="PRO_5029016992" description="Extracellular repeat, HAF family" evidence="1">
    <location>
        <begin position="20"/>
        <end position="305"/>
    </location>
</feature>